<accession>A0ABP7SEB4</accession>
<evidence type="ECO:0000313" key="2">
    <source>
        <dbReference type="Proteomes" id="UP001501747"/>
    </source>
</evidence>
<dbReference type="Proteomes" id="UP001501747">
    <property type="component" value="Unassembled WGS sequence"/>
</dbReference>
<comment type="caution">
    <text evidence="1">The sequence shown here is derived from an EMBL/GenBank/DDBJ whole genome shotgun (WGS) entry which is preliminary data.</text>
</comment>
<dbReference type="EMBL" id="BAABAL010000012">
    <property type="protein sequence ID" value="GAA4010657.1"/>
    <property type="molecule type" value="Genomic_DNA"/>
</dbReference>
<reference evidence="2" key="1">
    <citation type="journal article" date="2019" name="Int. J. Syst. Evol. Microbiol.">
        <title>The Global Catalogue of Microorganisms (GCM) 10K type strain sequencing project: providing services to taxonomists for standard genome sequencing and annotation.</title>
        <authorList>
            <consortium name="The Broad Institute Genomics Platform"/>
            <consortium name="The Broad Institute Genome Sequencing Center for Infectious Disease"/>
            <person name="Wu L."/>
            <person name="Ma J."/>
        </authorList>
    </citation>
    <scope>NUCLEOTIDE SEQUENCE [LARGE SCALE GENOMIC DNA]</scope>
    <source>
        <strain evidence="2">JCM 17342</strain>
    </source>
</reference>
<protein>
    <submittedName>
        <fullName evidence="1">Uncharacterized protein</fullName>
    </submittedName>
</protein>
<gene>
    <name evidence="1" type="ORF">GCM10022247_36100</name>
</gene>
<organism evidence="1 2">
    <name type="scientific">Allokutzneria multivorans</name>
    <dbReference type="NCBI Taxonomy" id="1142134"/>
    <lineage>
        <taxon>Bacteria</taxon>
        <taxon>Bacillati</taxon>
        <taxon>Actinomycetota</taxon>
        <taxon>Actinomycetes</taxon>
        <taxon>Pseudonocardiales</taxon>
        <taxon>Pseudonocardiaceae</taxon>
        <taxon>Allokutzneria</taxon>
    </lineage>
</organism>
<name>A0ABP7SEB4_9PSEU</name>
<evidence type="ECO:0000313" key="1">
    <source>
        <dbReference type="EMBL" id="GAA4010657.1"/>
    </source>
</evidence>
<proteinExistence type="predicted"/>
<sequence>MLHGQKRGKLHKKLLDLLTCAVVPRLAQKADHGGDEVGSGNGDSCAYRLAVPKILEPQR</sequence>
<keyword evidence="2" id="KW-1185">Reference proteome</keyword>